<evidence type="ECO:0000259" key="3">
    <source>
        <dbReference type="PROSITE" id="PS50937"/>
    </source>
</evidence>
<dbReference type="InterPro" id="IPR009061">
    <property type="entry name" value="DNA-bd_dom_put_sf"/>
</dbReference>
<keyword evidence="5" id="KW-1185">Reference proteome</keyword>
<protein>
    <submittedName>
        <fullName evidence="4">DNA-binding transcriptional regulator, MerR family</fullName>
    </submittedName>
</protein>
<dbReference type="Proteomes" id="UP000199323">
    <property type="component" value="Unassembled WGS sequence"/>
</dbReference>
<proteinExistence type="predicted"/>
<dbReference type="GO" id="GO:0003677">
    <property type="term" value="F:DNA binding"/>
    <property type="evidence" value="ECO:0007669"/>
    <property type="project" value="UniProtKB-KW"/>
</dbReference>
<evidence type="ECO:0000256" key="1">
    <source>
        <dbReference type="ARBA" id="ARBA00023125"/>
    </source>
</evidence>
<accession>A0A1I2JCA3</accession>
<gene>
    <name evidence="4" type="ORF">SAMN05216251_11723</name>
</gene>
<dbReference type="RefSeq" id="WP_093715946.1">
    <property type="nucleotide sequence ID" value="NZ_FONG01000017.1"/>
</dbReference>
<dbReference type="Gene3D" id="1.10.1660.10">
    <property type="match status" value="1"/>
</dbReference>
<keyword evidence="1 4" id="KW-0238">DNA-binding</keyword>
<dbReference type="PRINTS" id="PR00040">
    <property type="entry name" value="HTHMERR"/>
</dbReference>
<evidence type="ECO:0000256" key="2">
    <source>
        <dbReference type="SAM" id="Coils"/>
    </source>
</evidence>
<dbReference type="SUPFAM" id="SSF46955">
    <property type="entry name" value="Putative DNA-binding domain"/>
    <property type="match status" value="1"/>
</dbReference>
<dbReference type="PROSITE" id="PS00552">
    <property type="entry name" value="HTH_MERR_1"/>
    <property type="match status" value="1"/>
</dbReference>
<dbReference type="InterPro" id="IPR047057">
    <property type="entry name" value="MerR_fam"/>
</dbReference>
<dbReference type="PROSITE" id="PS50937">
    <property type="entry name" value="HTH_MERR_2"/>
    <property type="match status" value="1"/>
</dbReference>
<dbReference type="PANTHER" id="PTHR30204">
    <property type="entry name" value="REDOX-CYCLING DRUG-SENSING TRANSCRIPTIONAL ACTIVATOR SOXR"/>
    <property type="match status" value="1"/>
</dbReference>
<feature type="coiled-coil region" evidence="2">
    <location>
        <begin position="79"/>
        <end position="106"/>
    </location>
</feature>
<dbReference type="GO" id="GO:0003700">
    <property type="term" value="F:DNA-binding transcription factor activity"/>
    <property type="evidence" value="ECO:0007669"/>
    <property type="project" value="InterPro"/>
</dbReference>
<dbReference type="STRING" id="380248.SAMN05216251_11723"/>
<name>A0A1I2JCA3_9ACTN</name>
<dbReference type="PANTHER" id="PTHR30204:SF97">
    <property type="entry name" value="MERR FAMILY REGULATORY PROTEIN"/>
    <property type="match status" value="1"/>
</dbReference>
<evidence type="ECO:0000313" key="4">
    <source>
        <dbReference type="EMBL" id="SFF51473.1"/>
    </source>
</evidence>
<feature type="domain" description="HTH merR-type" evidence="3">
    <location>
        <begin position="1"/>
        <end position="68"/>
    </location>
</feature>
<dbReference type="AlphaFoldDB" id="A0A1I2JCA3"/>
<dbReference type="OrthoDB" id="3824912at2"/>
<reference evidence="4 5" key="1">
    <citation type="submission" date="2016-10" db="EMBL/GenBank/DDBJ databases">
        <authorList>
            <person name="de Groot N.N."/>
        </authorList>
    </citation>
    <scope>NUCLEOTIDE SEQUENCE [LARGE SCALE GENOMIC DNA]</scope>
    <source>
        <strain evidence="4 5">CGMCC 4.3510</strain>
    </source>
</reference>
<dbReference type="Pfam" id="PF13411">
    <property type="entry name" value="MerR_1"/>
    <property type="match status" value="1"/>
</dbReference>
<evidence type="ECO:0000313" key="5">
    <source>
        <dbReference type="Proteomes" id="UP000199323"/>
    </source>
</evidence>
<sequence>MRIGEVARGAGVSVRALRYYEEQGLLVAERMPSGHRRYPKSAVERVRFIQLLYAAGLNSRTILQILPFLDTLVATPRMTQRLRDERDRLRTQIDDLTTVCDRLDELIGLAVRAESAPAECAAREEGKPADP</sequence>
<dbReference type="EMBL" id="FONG01000017">
    <property type="protein sequence ID" value="SFF51473.1"/>
    <property type="molecule type" value="Genomic_DNA"/>
</dbReference>
<dbReference type="InterPro" id="IPR000551">
    <property type="entry name" value="MerR-type_HTH_dom"/>
</dbReference>
<dbReference type="SMART" id="SM00422">
    <property type="entry name" value="HTH_MERR"/>
    <property type="match status" value="1"/>
</dbReference>
<organism evidence="4 5">
    <name type="scientific">Actinacidiphila alni</name>
    <dbReference type="NCBI Taxonomy" id="380248"/>
    <lineage>
        <taxon>Bacteria</taxon>
        <taxon>Bacillati</taxon>
        <taxon>Actinomycetota</taxon>
        <taxon>Actinomycetes</taxon>
        <taxon>Kitasatosporales</taxon>
        <taxon>Streptomycetaceae</taxon>
        <taxon>Actinacidiphila</taxon>
    </lineage>
</organism>
<keyword evidence="2" id="KW-0175">Coiled coil</keyword>